<name>A0A135P6S9_9HYPH</name>
<keyword evidence="2" id="KW-1185">Reference proteome</keyword>
<evidence type="ECO:0000313" key="2">
    <source>
        <dbReference type="Proteomes" id="UP000070498"/>
    </source>
</evidence>
<reference evidence="1 2" key="1">
    <citation type="submission" date="2015-11" db="EMBL/GenBank/DDBJ databases">
        <title>Draft genome sequence of Agrobacterium sp. R89-1.</title>
        <authorList>
            <person name="Zahradnik J."/>
            <person name="Kyslikova E."/>
            <person name="Palyzova A."/>
            <person name="Kyslik P."/>
        </authorList>
    </citation>
    <scope>NUCLEOTIDE SEQUENCE [LARGE SCALE GENOMIC DNA]</scope>
    <source>
        <strain evidence="1 2">R89-1</strain>
    </source>
</reference>
<organism evidence="1 2">
    <name type="scientific">Agrobacterium bohemicum</name>
    <dbReference type="NCBI Taxonomy" id="2052828"/>
    <lineage>
        <taxon>Bacteria</taxon>
        <taxon>Pseudomonadati</taxon>
        <taxon>Pseudomonadota</taxon>
        <taxon>Alphaproteobacteria</taxon>
        <taxon>Hyphomicrobiales</taxon>
        <taxon>Rhizobiaceae</taxon>
        <taxon>Rhizobium/Agrobacterium group</taxon>
        <taxon>Agrobacterium</taxon>
    </lineage>
</organism>
<gene>
    <name evidence="1" type="ORF">ATO67_20495</name>
</gene>
<comment type="caution">
    <text evidence="1">The sequence shown here is derived from an EMBL/GenBank/DDBJ whole genome shotgun (WGS) entry which is preliminary data.</text>
</comment>
<proteinExistence type="predicted"/>
<protein>
    <submittedName>
        <fullName evidence="1">Uncharacterized protein</fullName>
    </submittedName>
</protein>
<evidence type="ECO:0000313" key="1">
    <source>
        <dbReference type="EMBL" id="KXG87134.1"/>
    </source>
</evidence>
<sequence>MRAHRFRILMSPPDRTLASACANTELPRRVSGRLTIPTVAVQAAFDLAAAATRIRRYRTHISRQEDASGGSNDSSFYDHTILLAFSRRQAQGALRSQRFRILDSAGQHQIFSVSPIPQAYQPLVCGDPLKSVQSEAV</sequence>
<dbReference type="Proteomes" id="UP000070498">
    <property type="component" value="Unassembled WGS sequence"/>
</dbReference>
<dbReference type="STRING" id="2052828.ATO67_20495"/>
<dbReference type="AlphaFoldDB" id="A0A135P6S9"/>
<accession>A0A135P6S9</accession>
<dbReference type="EMBL" id="LNUW01000008">
    <property type="protein sequence ID" value="KXG87134.1"/>
    <property type="molecule type" value="Genomic_DNA"/>
</dbReference>